<evidence type="ECO:0000256" key="2">
    <source>
        <dbReference type="ARBA" id="ARBA00006916"/>
    </source>
</evidence>
<dbReference type="EMBL" id="KZ454987">
    <property type="protein sequence ID" value="PKI85860.1"/>
    <property type="molecule type" value="Genomic_DNA"/>
</dbReference>
<sequence>MDRARWDITPGQRIDAERRLHALERELESKQQAQKERTLASRYHKVKFFERQKLCRRIAQLRRARNGDVDKKAAKKKLAALQTLRMFLHYVMLFPHDKRTGEPVAPSEDAPDKAHREAAEFLRRVRKQMKKGVLAAEPERELEERGVRRPARDIAEDSEEEAHEKKADPPRKRPRSATVEGDDFFSM</sequence>
<protein>
    <recommendedName>
        <fullName evidence="3">rRNA-processing protein EFG1</fullName>
    </recommendedName>
    <alternativeName>
        <fullName evidence="4">rRNA-processing protein efg1</fullName>
    </alternativeName>
</protein>
<dbReference type="STRING" id="2020962.A0A2N1JH31"/>
<evidence type="ECO:0000256" key="6">
    <source>
        <dbReference type="ARBA" id="ARBA00023054"/>
    </source>
</evidence>
<keyword evidence="6" id="KW-0175">Coiled coil</keyword>
<evidence type="ECO:0000256" key="1">
    <source>
        <dbReference type="ARBA" id="ARBA00004604"/>
    </source>
</evidence>
<organism evidence="9 10">
    <name type="scientific">Malassezia vespertilionis</name>
    <dbReference type="NCBI Taxonomy" id="2020962"/>
    <lineage>
        <taxon>Eukaryota</taxon>
        <taxon>Fungi</taxon>
        <taxon>Dikarya</taxon>
        <taxon>Basidiomycota</taxon>
        <taxon>Ustilaginomycotina</taxon>
        <taxon>Malasseziomycetes</taxon>
        <taxon>Malasseziales</taxon>
        <taxon>Malasseziaceae</taxon>
        <taxon>Malassezia</taxon>
    </lineage>
</organism>
<dbReference type="GO" id="GO:0005730">
    <property type="term" value="C:nucleolus"/>
    <property type="evidence" value="ECO:0007669"/>
    <property type="project" value="UniProtKB-SubCell"/>
</dbReference>
<keyword evidence="7" id="KW-0539">Nucleus</keyword>
<feature type="compositionally biased region" description="Basic and acidic residues" evidence="8">
    <location>
        <begin position="162"/>
        <end position="171"/>
    </location>
</feature>
<comment type="similarity">
    <text evidence="2">Belongs to the EFG1 family.</text>
</comment>
<evidence type="ECO:0000256" key="8">
    <source>
        <dbReference type="SAM" id="MobiDB-lite"/>
    </source>
</evidence>
<proteinExistence type="inferred from homology"/>
<evidence type="ECO:0000313" key="9">
    <source>
        <dbReference type="EMBL" id="PKI85860.1"/>
    </source>
</evidence>
<evidence type="ECO:0000256" key="4">
    <source>
        <dbReference type="ARBA" id="ARBA00019827"/>
    </source>
</evidence>
<feature type="compositionally biased region" description="Basic and acidic residues" evidence="8">
    <location>
        <begin position="137"/>
        <end position="155"/>
    </location>
</feature>
<dbReference type="GO" id="GO:0030688">
    <property type="term" value="C:preribosome, small subunit precursor"/>
    <property type="evidence" value="ECO:0007669"/>
    <property type="project" value="TreeGrafter"/>
</dbReference>
<dbReference type="Proteomes" id="UP000232875">
    <property type="component" value="Unassembled WGS sequence"/>
</dbReference>
<keyword evidence="10" id="KW-1185">Reference proteome</keyword>
<dbReference type="PANTHER" id="PTHR33911:SF1">
    <property type="entry name" value="RRNA-PROCESSING PROTEIN EFG1"/>
    <property type="match status" value="1"/>
</dbReference>
<feature type="region of interest" description="Disordered" evidence="8">
    <location>
        <begin position="130"/>
        <end position="187"/>
    </location>
</feature>
<evidence type="ECO:0000256" key="5">
    <source>
        <dbReference type="ARBA" id="ARBA00022552"/>
    </source>
</evidence>
<evidence type="ECO:0000256" key="3">
    <source>
        <dbReference type="ARBA" id="ARBA00018689"/>
    </source>
</evidence>
<comment type="subcellular location">
    <subcellularLocation>
        <location evidence="1">Nucleus</location>
        <location evidence="1">Nucleolus</location>
    </subcellularLocation>
</comment>
<dbReference type="OrthoDB" id="47732at2759"/>
<dbReference type="Pfam" id="PF10153">
    <property type="entry name" value="Efg1"/>
    <property type="match status" value="1"/>
</dbReference>
<keyword evidence="5" id="KW-0698">rRNA processing</keyword>
<dbReference type="InterPro" id="IPR050786">
    <property type="entry name" value="EFG1_rRNA-proc"/>
</dbReference>
<name>A0A2N1JH31_9BASI</name>
<dbReference type="PANTHER" id="PTHR33911">
    <property type="entry name" value="RRNA-PROCESSING PROTEIN EFG1"/>
    <property type="match status" value="1"/>
</dbReference>
<reference evidence="9 10" key="1">
    <citation type="submission" date="2017-10" db="EMBL/GenBank/DDBJ databases">
        <title>A novel species of cold-tolerant Malassezia isolated from bats.</title>
        <authorList>
            <person name="Lorch J.M."/>
            <person name="Palmer J.M."/>
            <person name="Vanderwolf K.J."/>
            <person name="Schmidt K.Z."/>
            <person name="Verant M.L."/>
            <person name="Weller T.J."/>
            <person name="Blehert D.S."/>
        </authorList>
    </citation>
    <scope>NUCLEOTIDE SEQUENCE [LARGE SCALE GENOMIC DNA]</scope>
    <source>
        <strain evidence="9 10">NWHC:44797-103</strain>
    </source>
</reference>
<accession>A0A2N1JH31</accession>
<dbReference type="InterPro" id="IPR019310">
    <property type="entry name" value="Efg1"/>
</dbReference>
<gene>
    <name evidence="9" type="primary">EFG1</name>
    <name evidence="9" type="ORF">MVES_000193</name>
</gene>
<dbReference type="AlphaFoldDB" id="A0A2N1JH31"/>
<dbReference type="GO" id="GO:0000462">
    <property type="term" value="P:maturation of SSU-rRNA from tricistronic rRNA transcript (SSU-rRNA, 5.8S rRNA, LSU-rRNA)"/>
    <property type="evidence" value="ECO:0007669"/>
    <property type="project" value="TreeGrafter"/>
</dbReference>
<evidence type="ECO:0000256" key="7">
    <source>
        <dbReference type="ARBA" id="ARBA00023242"/>
    </source>
</evidence>
<evidence type="ECO:0000313" key="10">
    <source>
        <dbReference type="Proteomes" id="UP000232875"/>
    </source>
</evidence>